<evidence type="ECO:0000259" key="1">
    <source>
        <dbReference type="Pfam" id="PF24521"/>
    </source>
</evidence>
<comment type="caution">
    <text evidence="2">The sequence shown here is derived from an EMBL/GenBank/DDBJ whole genome shotgun (WGS) entry which is preliminary data.</text>
</comment>
<organism evidence="2 3">
    <name type="scientific">Apiospora aurea</name>
    <dbReference type="NCBI Taxonomy" id="335848"/>
    <lineage>
        <taxon>Eukaryota</taxon>
        <taxon>Fungi</taxon>
        <taxon>Dikarya</taxon>
        <taxon>Ascomycota</taxon>
        <taxon>Pezizomycotina</taxon>
        <taxon>Sordariomycetes</taxon>
        <taxon>Xylariomycetidae</taxon>
        <taxon>Amphisphaeriales</taxon>
        <taxon>Apiosporaceae</taxon>
        <taxon>Apiospora</taxon>
    </lineage>
</organism>
<dbReference type="Gene3D" id="1.25.40.20">
    <property type="entry name" value="Ankyrin repeat-containing domain"/>
    <property type="match status" value="1"/>
</dbReference>
<evidence type="ECO:0000313" key="2">
    <source>
        <dbReference type="EMBL" id="KAK7937957.1"/>
    </source>
</evidence>
<feature type="domain" description="KRIT1 ARM-repeats" evidence="1">
    <location>
        <begin position="11"/>
        <end position="126"/>
    </location>
</feature>
<dbReference type="GeneID" id="92084109"/>
<dbReference type="SUPFAM" id="SSF48403">
    <property type="entry name" value="Ankyrin repeat"/>
    <property type="match status" value="1"/>
</dbReference>
<accession>A0ABR1PU36</accession>
<dbReference type="RefSeq" id="XP_066693285.1">
    <property type="nucleotide sequence ID" value="XM_066851047.1"/>
</dbReference>
<dbReference type="Pfam" id="PF24521">
    <property type="entry name" value="Ank_KRIT1"/>
    <property type="match status" value="1"/>
</dbReference>
<proteinExistence type="predicted"/>
<dbReference type="EMBL" id="JAQQWE010000010">
    <property type="protein sequence ID" value="KAK7937957.1"/>
    <property type="molecule type" value="Genomic_DNA"/>
</dbReference>
<sequence length="149" mass="16570">MVRNYAKPQPAVTRMLHVEETCSDAEALVAAARGGHNYVMELLLSLGGANPDPAPVKHLPTEYSTPMLASIGGESIEVVQCLLSQTLFNPTRRFKGETYYEIARRRKGPLWEVEERILKEAYGDYVKARDVSVQNKATLPEEGHMPDKG</sequence>
<dbReference type="InterPro" id="IPR056485">
    <property type="entry name" value="ARM_KRIT1"/>
</dbReference>
<dbReference type="Proteomes" id="UP001391051">
    <property type="component" value="Unassembled WGS sequence"/>
</dbReference>
<evidence type="ECO:0000313" key="3">
    <source>
        <dbReference type="Proteomes" id="UP001391051"/>
    </source>
</evidence>
<keyword evidence="3" id="KW-1185">Reference proteome</keyword>
<name>A0ABR1PU36_9PEZI</name>
<gene>
    <name evidence="2" type="ORF">PG986_014825</name>
</gene>
<protein>
    <submittedName>
        <fullName evidence="2">Histone deacetylase complex subunit (Hos4)</fullName>
    </submittedName>
</protein>
<reference evidence="2 3" key="1">
    <citation type="submission" date="2023-01" db="EMBL/GenBank/DDBJ databases">
        <title>Analysis of 21 Apiospora genomes using comparative genomics revels a genus with tremendous synthesis potential of carbohydrate active enzymes and secondary metabolites.</title>
        <authorList>
            <person name="Sorensen T."/>
        </authorList>
    </citation>
    <scope>NUCLEOTIDE SEQUENCE [LARGE SCALE GENOMIC DNA]</scope>
    <source>
        <strain evidence="2 3">CBS 24483</strain>
    </source>
</reference>
<dbReference type="InterPro" id="IPR036770">
    <property type="entry name" value="Ankyrin_rpt-contain_sf"/>
</dbReference>